<dbReference type="AlphaFoldDB" id="A0AAV6XFM4"/>
<sequence>MQNPLNWPVKVIGANSMYRITQTILLAHKDDDQETDEELFERLSVMISDIFAACLTNLVHFIRFECHSNVIKERVKRVGQAVVVLGESEEIIEILQQRELPDFCMDPAKAANIEEWRMALMEVDNENPFASISAVSRNAMSVPQSNEKEDLGEDGREVRIRCFNSTVAKWDEREDDEEAEDDLEGVVWLGGFVGFADLILAQYVSISVNVWRCSEFENVRIFEFVI</sequence>
<protein>
    <submittedName>
        <fullName evidence="1">Uncharacterized protein</fullName>
    </submittedName>
</protein>
<proteinExistence type="predicted"/>
<dbReference type="PANTHER" id="PTHR35307:SF3">
    <property type="entry name" value="DUF4220 DOMAIN-CONTAINING PROTEIN"/>
    <property type="match status" value="1"/>
</dbReference>
<name>A0AAV6XFM4_9LAMI</name>
<organism evidence="1 2">
    <name type="scientific">Buddleja alternifolia</name>
    <dbReference type="NCBI Taxonomy" id="168488"/>
    <lineage>
        <taxon>Eukaryota</taxon>
        <taxon>Viridiplantae</taxon>
        <taxon>Streptophyta</taxon>
        <taxon>Embryophyta</taxon>
        <taxon>Tracheophyta</taxon>
        <taxon>Spermatophyta</taxon>
        <taxon>Magnoliopsida</taxon>
        <taxon>eudicotyledons</taxon>
        <taxon>Gunneridae</taxon>
        <taxon>Pentapetalae</taxon>
        <taxon>asterids</taxon>
        <taxon>lamiids</taxon>
        <taxon>Lamiales</taxon>
        <taxon>Scrophulariaceae</taxon>
        <taxon>Buddlejeae</taxon>
        <taxon>Buddleja</taxon>
    </lineage>
</organism>
<reference evidence="1" key="1">
    <citation type="submission" date="2019-10" db="EMBL/GenBank/DDBJ databases">
        <authorList>
            <person name="Zhang R."/>
            <person name="Pan Y."/>
            <person name="Wang J."/>
            <person name="Ma R."/>
            <person name="Yu S."/>
        </authorList>
    </citation>
    <scope>NUCLEOTIDE SEQUENCE</scope>
    <source>
        <strain evidence="1">LA-IB0</strain>
        <tissue evidence="1">Leaf</tissue>
    </source>
</reference>
<comment type="caution">
    <text evidence="1">The sequence shown here is derived from an EMBL/GenBank/DDBJ whole genome shotgun (WGS) entry which is preliminary data.</text>
</comment>
<dbReference type="EMBL" id="WHWC01000007">
    <property type="protein sequence ID" value="KAG8378842.1"/>
    <property type="molecule type" value="Genomic_DNA"/>
</dbReference>
<accession>A0AAV6XFM4</accession>
<evidence type="ECO:0000313" key="1">
    <source>
        <dbReference type="EMBL" id="KAG8378842.1"/>
    </source>
</evidence>
<gene>
    <name evidence="1" type="ORF">BUALT_Bualt07G0026800</name>
</gene>
<keyword evidence="2" id="KW-1185">Reference proteome</keyword>
<evidence type="ECO:0000313" key="2">
    <source>
        <dbReference type="Proteomes" id="UP000826271"/>
    </source>
</evidence>
<dbReference type="Proteomes" id="UP000826271">
    <property type="component" value="Unassembled WGS sequence"/>
</dbReference>
<dbReference type="PANTHER" id="PTHR35307">
    <property type="entry name" value="PROTEIN, PUTATIVE-RELATED"/>
    <property type="match status" value="1"/>
</dbReference>